<keyword evidence="2" id="KW-0418">Kinase</keyword>
<evidence type="ECO:0000313" key="4">
    <source>
        <dbReference type="EMBL" id="EKC44509.1"/>
    </source>
</evidence>
<comment type="caution">
    <text evidence="4">The sequence shown here is derived from an EMBL/GenBank/DDBJ whole genome shotgun (WGS) entry which is preliminary data.</text>
</comment>
<sequence length="193" mass="22027">MNPRALTLLDRLALVGSSGRGALEFRPDHSVVTRQDYADFEKLALEAERILDSDEYKGEGIEEFQDRGGSPGGARPKIFARYEGKEWLVKFRAKRDPQSIGVDEYRYSLLAKECGIEMPETRLFEDKYFGVERFDRTPQGKLHVVSVAGLIGADYRLPSIDYKHIFQVCAVLTHSVAELWKVYRLMAFNYLIG</sequence>
<dbReference type="InterPro" id="IPR052028">
    <property type="entry name" value="HipA_Ser/Thr_kinase"/>
</dbReference>
<dbReference type="Pfam" id="PF07804">
    <property type="entry name" value="HipA_C"/>
    <property type="match status" value="1"/>
</dbReference>
<name>K1RLT8_9ZZZZ</name>
<dbReference type="AlphaFoldDB" id="K1RLT8"/>
<dbReference type="GO" id="GO:0004674">
    <property type="term" value="F:protein serine/threonine kinase activity"/>
    <property type="evidence" value="ECO:0007669"/>
    <property type="project" value="TreeGrafter"/>
</dbReference>
<feature type="domain" description="HipA-like C-terminal" evidence="3">
    <location>
        <begin position="70"/>
        <end position="193"/>
    </location>
</feature>
<evidence type="ECO:0000256" key="1">
    <source>
        <dbReference type="ARBA" id="ARBA00022679"/>
    </source>
</evidence>
<protein>
    <submittedName>
        <fullName evidence="4">Toxin-antitoxin system, toxin component, HipA family</fullName>
    </submittedName>
</protein>
<dbReference type="InterPro" id="IPR012893">
    <property type="entry name" value="HipA-like_C"/>
</dbReference>
<dbReference type="PANTHER" id="PTHR37419:SF8">
    <property type="entry name" value="TOXIN YJJJ"/>
    <property type="match status" value="1"/>
</dbReference>
<reference evidence="4" key="1">
    <citation type="journal article" date="2013" name="Environ. Microbiol.">
        <title>Microbiota from the distal guts of lean and obese adolescents exhibit partial functional redundancy besides clear differences in community structure.</title>
        <authorList>
            <person name="Ferrer M."/>
            <person name="Ruiz A."/>
            <person name="Lanza F."/>
            <person name="Haange S.B."/>
            <person name="Oberbach A."/>
            <person name="Till H."/>
            <person name="Bargiela R."/>
            <person name="Campoy C."/>
            <person name="Segura M.T."/>
            <person name="Richter M."/>
            <person name="von Bergen M."/>
            <person name="Seifert J."/>
            <person name="Suarez A."/>
        </authorList>
    </citation>
    <scope>NUCLEOTIDE SEQUENCE</scope>
</reference>
<keyword evidence="1" id="KW-0808">Transferase</keyword>
<organism evidence="4">
    <name type="scientific">human gut metagenome</name>
    <dbReference type="NCBI Taxonomy" id="408170"/>
    <lineage>
        <taxon>unclassified sequences</taxon>
        <taxon>metagenomes</taxon>
        <taxon>organismal metagenomes</taxon>
    </lineage>
</organism>
<accession>K1RLT8</accession>
<dbReference type="EMBL" id="AJWY01014171">
    <property type="protein sequence ID" value="EKC44509.1"/>
    <property type="molecule type" value="Genomic_DNA"/>
</dbReference>
<proteinExistence type="predicted"/>
<dbReference type="GO" id="GO:0005829">
    <property type="term" value="C:cytosol"/>
    <property type="evidence" value="ECO:0007669"/>
    <property type="project" value="TreeGrafter"/>
</dbReference>
<gene>
    <name evidence="4" type="ORF">LEA_20615</name>
</gene>
<dbReference type="PANTHER" id="PTHR37419">
    <property type="entry name" value="SERINE/THREONINE-PROTEIN KINASE TOXIN HIPA"/>
    <property type="match status" value="1"/>
</dbReference>
<evidence type="ECO:0000256" key="2">
    <source>
        <dbReference type="ARBA" id="ARBA00022777"/>
    </source>
</evidence>
<evidence type="ECO:0000259" key="3">
    <source>
        <dbReference type="Pfam" id="PF07804"/>
    </source>
</evidence>
<feature type="non-terminal residue" evidence="4">
    <location>
        <position position="193"/>
    </location>
</feature>